<dbReference type="SUPFAM" id="SSF56112">
    <property type="entry name" value="Protein kinase-like (PK-like)"/>
    <property type="match status" value="1"/>
</dbReference>
<evidence type="ECO:0000259" key="4">
    <source>
        <dbReference type="Pfam" id="PF01636"/>
    </source>
</evidence>
<dbReference type="SUPFAM" id="SSF53448">
    <property type="entry name" value="Nucleotide-diphospho-sugar transferases"/>
    <property type="match status" value="1"/>
</dbReference>
<evidence type="ECO:0000313" key="6">
    <source>
        <dbReference type="Proteomes" id="UP000460412"/>
    </source>
</evidence>
<dbReference type="AlphaFoldDB" id="A0A7X3SIU0"/>
<keyword evidence="1 5" id="KW-0808">Transferase</keyword>
<keyword evidence="6" id="KW-1185">Reference proteome</keyword>
<dbReference type="Gene3D" id="3.90.550.10">
    <property type="entry name" value="Spore Coat Polysaccharide Biosynthesis Protein SpsA, Chain A"/>
    <property type="match status" value="1"/>
</dbReference>
<reference evidence="5 6" key="1">
    <citation type="submission" date="2019-12" db="EMBL/GenBank/DDBJ databases">
        <title>Sporaefaciens musculi gen. nov., sp. nov., a novel bacterium isolated from the caecum of an obese mouse.</title>
        <authorList>
            <person name="Rasmussen T.S."/>
            <person name="Streidl T."/>
            <person name="Hitch T.C.A."/>
            <person name="Wortmann E."/>
            <person name="Deptula P."/>
            <person name="Hansen M."/>
            <person name="Nielsen D.S."/>
            <person name="Clavel T."/>
            <person name="Vogensen F.K."/>
        </authorList>
    </citation>
    <scope>NUCLEOTIDE SEQUENCE [LARGE SCALE GENOMIC DNA]</scope>
    <source>
        <strain evidence="5 6">WCA-9-b2</strain>
    </source>
</reference>
<organism evidence="5 6">
    <name type="scientific">Sporofaciens musculi</name>
    <dbReference type="NCBI Taxonomy" id="2681861"/>
    <lineage>
        <taxon>Bacteria</taxon>
        <taxon>Bacillati</taxon>
        <taxon>Bacillota</taxon>
        <taxon>Clostridia</taxon>
        <taxon>Lachnospirales</taxon>
        <taxon>Lachnospiraceae</taxon>
        <taxon>Sporofaciens</taxon>
    </lineage>
</organism>
<feature type="domain" description="Aminoglycoside phosphotransferase" evidence="4">
    <location>
        <begin position="268"/>
        <end position="421"/>
    </location>
</feature>
<evidence type="ECO:0000259" key="3">
    <source>
        <dbReference type="Pfam" id="PF00483"/>
    </source>
</evidence>
<dbReference type="GO" id="GO:0016779">
    <property type="term" value="F:nucleotidyltransferase activity"/>
    <property type="evidence" value="ECO:0007669"/>
    <property type="project" value="UniProtKB-KW"/>
</dbReference>
<dbReference type="Pfam" id="PF01636">
    <property type="entry name" value="APH"/>
    <property type="match status" value="1"/>
</dbReference>
<evidence type="ECO:0000256" key="2">
    <source>
        <dbReference type="ARBA" id="ARBA00022695"/>
    </source>
</evidence>
<dbReference type="InterPro" id="IPR002575">
    <property type="entry name" value="Aminoglycoside_PTrfase"/>
</dbReference>
<dbReference type="Pfam" id="PF00483">
    <property type="entry name" value="NTP_transferase"/>
    <property type="match status" value="1"/>
</dbReference>
<evidence type="ECO:0000256" key="1">
    <source>
        <dbReference type="ARBA" id="ARBA00022679"/>
    </source>
</evidence>
<gene>
    <name evidence="5" type="ORF">GN277_11040</name>
</gene>
<evidence type="ECO:0000313" key="5">
    <source>
        <dbReference type="EMBL" id="MXP75898.1"/>
    </source>
</evidence>
<protein>
    <submittedName>
        <fullName evidence="5">NTP transferase domain-containing protein</fullName>
    </submittedName>
</protein>
<dbReference type="Proteomes" id="UP000460412">
    <property type="component" value="Unassembled WGS sequence"/>
</dbReference>
<dbReference type="EMBL" id="WUQX01000001">
    <property type="protein sequence ID" value="MXP75898.1"/>
    <property type="molecule type" value="Genomic_DNA"/>
</dbReference>
<comment type="caution">
    <text evidence="5">The sequence shown here is derived from an EMBL/GenBank/DDBJ whole genome shotgun (WGS) entry which is preliminary data.</text>
</comment>
<dbReference type="PANTHER" id="PTHR43584:SF8">
    <property type="entry name" value="N-ACETYLMURAMATE ALPHA-1-PHOSPHATE URIDYLYLTRANSFERASE"/>
    <property type="match status" value="1"/>
</dbReference>
<dbReference type="PANTHER" id="PTHR43584">
    <property type="entry name" value="NUCLEOTIDYL TRANSFERASE"/>
    <property type="match status" value="1"/>
</dbReference>
<proteinExistence type="predicted"/>
<dbReference type="InterPro" id="IPR029044">
    <property type="entry name" value="Nucleotide-diphossugar_trans"/>
</dbReference>
<accession>A0A7X3SIU0</accession>
<feature type="domain" description="Nucleotidyl transferase" evidence="3">
    <location>
        <begin position="5"/>
        <end position="109"/>
    </location>
</feature>
<keyword evidence="2" id="KW-0548">Nucleotidyltransferase</keyword>
<sequence>MNYIIVQAGGKGTRLKHLTENKPKALVPVGNLPMLFYLFGRYPDKRFVIIADYKKEVMHEYLEAFAAVKYQIVDAAGTGTCAGIRQAADLIPDGEPFLLVWSDLILPADLKMPEGYDASGINTTLQKDYIGVSQTFPCRWSYRNGRFIEESSLEYGVAGFFLFTEKAKIADVPESGELVRWMQGRQMEFEKFGLAGTREFGLIEEYEKLETEKCRPFNRITIKENRVIKEGIDEQGKRLAARECAWYGKAKQLGVKALPEIYSVNPLEMERINGKNIYEYQPAYGQKQEILLKLTDALKQLHASEKIPADSFSLRESYFNKTFERIIKIRDLVPFANEKIIAVNGRKCRNVFFHKRELEEKLAGLSCNNFCFIHGDCTFSNLMLREDGSPVLIDPRGYFGYKELYGDPLYDWAKLYYSIVGNYDQFNLKRFRLSIGQDAEEGVGLQIESNHWEDMEADFFAMTGTKPEEIRLLHGVIWLSLTTYAWQDYDSICGAFYNGLYYLEEVL</sequence>
<dbReference type="InterPro" id="IPR050065">
    <property type="entry name" value="GlmU-like"/>
</dbReference>
<dbReference type="InterPro" id="IPR005835">
    <property type="entry name" value="NTP_transferase_dom"/>
</dbReference>
<dbReference type="InterPro" id="IPR011009">
    <property type="entry name" value="Kinase-like_dom_sf"/>
</dbReference>
<name>A0A7X3SIU0_9FIRM</name>
<dbReference type="RefSeq" id="WP_159751082.1">
    <property type="nucleotide sequence ID" value="NZ_WUQX01000001.1"/>
</dbReference>